<dbReference type="InterPro" id="IPR036846">
    <property type="entry name" value="GM2-AP_sf"/>
</dbReference>
<accession>A0A0A9XBI1</accession>
<dbReference type="SUPFAM" id="SSF63707">
    <property type="entry name" value="Ganglioside M2 (gm2) activator"/>
    <property type="match status" value="1"/>
</dbReference>
<sequence>MEIKVDKCSSYTDLGSCEFYSTYKFTDPCEKIMTLTEGPWAAIFHTTPPLTCPIKKGSYALRQSAVKPSYLSLANMSNNVYWKFSMKLWTGKRVVACVKGGIEKSVIRNKSKTKSN</sequence>
<keyword evidence="1" id="KW-0732">Signal</keyword>
<dbReference type="Gene3D" id="2.70.220.10">
    <property type="entry name" value="Ganglioside GM2 activator"/>
    <property type="match status" value="1"/>
</dbReference>
<dbReference type="AlphaFoldDB" id="A0A0A9XBI1"/>
<evidence type="ECO:0000313" key="2">
    <source>
        <dbReference type="EMBL" id="JAG17006.1"/>
    </source>
</evidence>
<dbReference type="EMBL" id="GBHO01026598">
    <property type="protein sequence ID" value="JAG17006.1"/>
    <property type="molecule type" value="Transcribed_RNA"/>
</dbReference>
<organism evidence="2">
    <name type="scientific">Lygus hesperus</name>
    <name type="common">Western plant bug</name>
    <dbReference type="NCBI Taxonomy" id="30085"/>
    <lineage>
        <taxon>Eukaryota</taxon>
        <taxon>Metazoa</taxon>
        <taxon>Ecdysozoa</taxon>
        <taxon>Arthropoda</taxon>
        <taxon>Hexapoda</taxon>
        <taxon>Insecta</taxon>
        <taxon>Pterygota</taxon>
        <taxon>Neoptera</taxon>
        <taxon>Paraneoptera</taxon>
        <taxon>Hemiptera</taxon>
        <taxon>Heteroptera</taxon>
        <taxon>Panheteroptera</taxon>
        <taxon>Cimicomorpha</taxon>
        <taxon>Miridae</taxon>
        <taxon>Mirini</taxon>
        <taxon>Lygus</taxon>
    </lineage>
</organism>
<name>A0A0A9XBI1_LYGHE</name>
<gene>
    <name evidence="2" type="primary">carB_8</name>
    <name evidence="2" type="ORF">CM83_102332</name>
</gene>
<reference evidence="2" key="2">
    <citation type="submission" date="2014-07" db="EMBL/GenBank/DDBJ databases">
        <authorList>
            <person name="Hull J."/>
        </authorList>
    </citation>
    <scope>NUCLEOTIDE SEQUENCE</scope>
</reference>
<proteinExistence type="predicted"/>
<protein>
    <submittedName>
        <fullName evidence="2">Carbamoyl-phosphate synthase large chain</fullName>
    </submittedName>
</protein>
<evidence type="ECO:0000256" key="1">
    <source>
        <dbReference type="ARBA" id="ARBA00022729"/>
    </source>
</evidence>
<reference evidence="2" key="1">
    <citation type="journal article" date="2014" name="PLoS ONE">
        <title>Transcriptome-Based Identification of ABC Transporters in the Western Tarnished Plant Bug Lygus hesperus.</title>
        <authorList>
            <person name="Hull J.J."/>
            <person name="Chaney K."/>
            <person name="Geib S.M."/>
            <person name="Fabrick J.A."/>
            <person name="Brent C.S."/>
            <person name="Walsh D."/>
            <person name="Lavine L.C."/>
        </authorList>
    </citation>
    <scope>NUCLEOTIDE SEQUENCE</scope>
</reference>